<dbReference type="RefSeq" id="XP_067924187.1">
    <property type="nucleotide sequence ID" value="XM_068063833.1"/>
</dbReference>
<evidence type="ECO:0000256" key="2">
    <source>
        <dbReference type="ARBA" id="ARBA00022485"/>
    </source>
</evidence>
<evidence type="ECO:0000256" key="6">
    <source>
        <dbReference type="ARBA" id="ARBA00023004"/>
    </source>
</evidence>
<keyword evidence="11" id="KW-1185">Reference proteome</keyword>
<proteinExistence type="predicted"/>
<evidence type="ECO:0000256" key="8">
    <source>
        <dbReference type="SAM" id="MobiDB-lite"/>
    </source>
</evidence>
<comment type="caution">
    <text evidence="10">The sequence shown here is derived from an EMBL/GenBank/DDBJ whole genome shotgun (WGS) entry which is preliminary data.</text>
</comment>
<keyword evidence="6" id="KW-0408">Iron</keyword>
<feature type="domain" description="DNA primase large subunit C-terminal" evidence="9">
    <location>
        <begin position="52"/>
        <end position="125"/>
    </location>
</feature>
<dbReference type="OrthoDB" id="421393at2759"/>
<dbReference type="Proteomes" id="UP000221165">
    <property type="component" value="Unassembled WGS sequence"/>
</dbReference>
<feature type="region of interest" description="Disordered" evidence="8">
    <location>
        <begin position="128"/>
        <end position="182"/>
    </location>
</feature>
<evidence type="ECO:0000256" key="4">
    <source>
        <dbReference type="ARBA" id="ARBA00022705"/>
    </source>
</evidence>
<dbReference type="InterPro" id="IPR007238">
    <property type="entry name" value="DNA_primase_lsu_euk/arc"/>
</dbReference>
<protein>
    <submittedName>
        <fullName evidence="10">Dna large subunit</fullName>
    </submittedName>
</protein>
<reference evidence="10 11" key="1">
    <citation type="journal article" date="2017" name="Int. J. Parasitol.">
        <title>The genome of the protozoan parasite Cystoisospora suis and a reverse vaccinology approach to identify vaccine candidates.</title>
        <authorList>
            <person name="Palmieri N."/>
            <person name="Shrestha A."/>
            <person name="Ruttkowski B."/>
            <person name="Beck T."/>
            <person name="Vogl C."/>
            <person name="Tomley F."/>
            <person name="Blake D.P."/>
            <person name="Joachim A."/>
        </authorList>
    </citation>
    <scope>NUCLEOTIDE SEQUENCE [LARGE SCALE GENOMIC DNA]</scope>
    <source>
        <strain evidence="10 11">Wien I</strain>
    </source>
</reference>
<feature type="compositionally biased region" description="Polar residues" evidence="8">
    <location>
        <begin position="163"/>
        <end position="174"/>
    </location>
</feature>
<name>A0A2C6KPU0_9APIC</name>
<accession>A0A2C6KPU0</accession>
<dbReference type="GeneID" id="94427044"/>
<organism evidence="10 11">
    <name type="scientific">Cystoisospora suis</name>
    <dbReference type="NCBI Taxonomy" id="483139"/>
    <lineage>
        <taxon>Eukaryota</taxon>
        <taxon>Sar</taxon>
        <taxon>Alveolata</taxon>
        <taxon>Apicomplexa</taxon>
        <taxon>Conoidasida</taxon>
        <taxon>Coccidia</taxon>
        <taxon>Eucoccidiorida</taxon>
        <taxon>Eimeriorina</taxon>
        <taxon>Sarcocystidae</taxon>
        <taxon>Cystoisospora</taxon>
    </lineage>
</organism>
<comment type="cofactor">
    <cofactor evidence="1">
        <name>[4Fe-4S] cluster</name>
        <dbReference type="ChEBI" id="CHEBI:49883"/>
    </cofactor>
</comment>
<keyword evidence="5" id="KW-0479">Metal-binding</keyword>
<evidence type="ECO:0000256" key="1">
    <source>
        <dbReference type="ARBA" id="ARBA00001966"/>
    </source>
</evidence>
<dbReference type="GO" id="GO:0006270">
    <property type="term" value="P:DNA replication initiation"/>
    <property type="evidence" value="ECO:0007669"/>
    <property type="project" value="TreeGrafter"/>
</dbReference>
<keyword evidence="7" id="KW-0411">Iron-sulfur</keyword>
<keyword evidence="4" id="KW-0235">DNA replication</keyword>
<dbReference type="EMBL" id="MIGC01001643">
    <property type="protein sequence ID" value="PHJ22510.1"/>
    <property type="molecule type" value="Genomic_DNA"/>
</dbReference>
<dbReference type="AlphaFoldDB" id="A0A2C6KPU0"/>
<keyword evidence="3" id="KW-0639">Primosome</keyword>
<dbReference type="GO" id="GO:0006269">
    <property type="term" value="P:DNA replication, synthesis of primer"/>
    <property type="evidence" value="ECO:0007669"/>
    <property type="project" value="UniProtKB-KW"/>
</dbReference>
<dbReference type="GO" id="GO:0046872">
    <property type="term" value="F:metal ion binding"/>
    <property type="evidence" value="ECO:0007669"/>
    <property type="project" value="UniProtKB-KW"/>
</dbReference>
<dbReference type="GO" id="GO:0051539">
    <property type="term" value="F:4 iron, 4 sulfur cluster binding"/>
    <property type="evidence" value="ECO:0007669"/>
    <property type="project" value="UniProtKB-KW"/>
</dbReference>
<keyword evidence="2" id="KW-0004">4Fe-4S</keyword>
<gene>
    <name evidence="10" type="ORF">CSUI_003637</name>
</gene>
<dbReference type="Pfam" id="PF04104">
    <property type="entry name" value="DNA_primase_lrg"/>
    <property type="match status" value="1"/>
</dbReference>
<evidence type="ECO:0000313" key="11">
    <source>
        <dbReference type="Proteomes" id="UP000221165"/>
    </source>
</evidence>
<dbReference type="PANTHER" id="PTHR10537:SF3">
    <property type="entry name" value="DNA PRIMASE LARGE SUBUNIT"/>
    <property type="match status" value="1"/>
</dbReference>
<evidence type="ECO:0000256" key="7">
    <source>
        <dbReference type="ARBA" id="ARBA00023014"/>
    </source>
</evidence>
<dbReference type="GO" id="GO:0005658">
    <property type="term" value="C:alpha DNA polymerase:primase complex"/>
    <property type="evidence" value="ECO:0007669"/>
    <property type="project" value="TreeGrafter"/>
</dbReference>
<evidence type="ECO:0000256" key="3">
    <source>
        <dbReference type="ARBA" id="ARBA00022515"/>
    </source>
</evidence>
<sequence length="182" mass="20852">MASSNLRSLKTEEEISTFSNGKGKHVVLFYQDPSRHGPSKQMLDVFDNFQETPGVGDFHGCPFKHFDKPQLQKLLSEFGLNYNEMIPILKYKDTNEYQLACREYFLQTHPGSEGEGVGNHPNSFYEVSRRYSRKQQQKQENPQNSKEGRGEREEKNERRKSDNGGSSDRTNPSQGLGDVPMD</sequence>
<evidence type="ECO:0000259" key="9">
    <source>
        <dbReference type="Pfam" id="PF04104"/>
    </source>
</evidence>
<dbReference type="VEuPathDB" id="ToxoDB:CSUI_003637"/>
<dbReference type="PANTHER" id="PTHR10537">
    <property type="entry name" value="DNA PRIMASE LARGE SUBUNIT"/>
    <property type="match status" value="1"/>
</dbReference>
<dbReference type="InterPro" id="IPR058560">
    <property type="entry name" value="DNA_primase_C"/>
</dbReference>
<feature type="compositionally biased region" description="Basic and acidic residues" evidence="8">
    <location>
        <begin position="146"/>
        <end position="162"/>
    </location>
</feature>
<evidence type="ECO:0000313" key="10">
    <source>
        <dbReference type="EMBL" id="PHJ22510.1"/>
    </source>
</evidence>
<evidence type="ECO:0000256" key="5">
    <source>
        <dbReference type="ARBA" id="ARBA00022723"/>
    </source>
</evidence>